<name>A0A9D2BYL3_9FIRM</name>
<accession>A0A9D2BYL3</accession>
<sequence>MKNFQSFTPEKYAKPPYEEVEPGIYRAPDPYGITEDPVYVTSITFELEPECYGEEDGTPEDIPQVPIEGILDEFNVSVTDFYEELNAKSEKTCYQEFGSNQLEDIRALRTLLGKRMYAVPYEEDGEEYYDMVVEP</sequence>
<dbReference type="AlphaFoldDB" id="A0A9D2BYL3"/>
<dbReference type="Proteomes" id="UP000823868">
    <property type="component" value="Unassembled WGS sequence"/>
</dbReference>
<comment type="caution">
    <text evidence="1">The sequence shown here is derived from an EMBL/GenBank/DDBJ whole genome shotgun (WGS) entry which is preliminary data.</text>
</comment>
<reference evidence="1" key="2">
    <citation type="submission" date="2021-04" db="EMBL/GenBank/DDBJ databases">
        <authorList>
            <person name="Gilroy R."/>
        </authorList>
    </citation>
    <scope>NUCLEOTIDE SEQUENCE</scope>
    <source>
        <strain evidence="1">ChiBcec16_6824</strain>
    </source>
</reference>
<dbReference type="EMBL" id="DXDX01000097">
    <property type="protein sequence ID" value="HIY21304.1"/>
    <property type="molecule type" value="Genomic_DNA"/>
</dbReference>
<evidence type="ECO:0000313" key="1">
    <source>
        <dbReference type="EMBL" id="HIY21304.1"/>
    </source>
</evidence>
<proteinExistence type="predicted"/>
<reference evidence="1" key="1">
    <citation type="journal article" date="2021" name="PeerJ">
        <title>Extensive microbial diversity within the chicken gut microbiome revealed by metagenomics and culture.</title>
        <authorList>
            <person name="Gilroy R."/>
            <person name="Ravi A."/>
            <person name="Getino M."/>
            <person name="Pursley I."/>
            <person name="Horton D.L."/>
            <person name="Alikhan N.F."/>
            <person name="Baker D."/>
            <person name="Gharbi K."/>
            <person name="Hall N."/>
            <person name="Watson M."/>
            <person name="Adriaenssens E.M."/>
            <person name="Foster-Nyarko E."/>
            <person name="Jarju S."/>
            <person name="Secka A."/>
            <person name="Antonio M."/>
            <person name="Oren A."/>
            <person name="Chaudhuri R.R."/>
            <person name="La Ragione R."/>
            <person name="Hildebrand F."/>
            <person name="Pallen M.J."/>
        </authorList>
    </citation>
    <scope>NUCLEOTIDE SEQUENCE</scope>
    <source>
        <strain evidence="1">ChiBcec16_6824</strain>
    </source>
</reference>
<evidence type="ECO:0000313" key="2">
    <source>
        <dbReference type="Proteomes" id="UP000823868"/>
    </source>
</evidence>
<gene>
    <name evidence="1" type="ORF">H9841_05310</name>
</gene>
<protein>
    <submittedName>
        <fullName evidence="1">Uncharacterized protein</fullName>
    </submittedName>
</protein>
<organism evidence="1 2">
    <name type="scientific">Candidatus Flavonifractor merdigallinarum</name>
    <dbReference type="NCBI Taxonomy" id="2838589"/>
    <lineage>
        <taxon>Bacteria</taxon>
        <taxon>Bacillati</taxon>
        <taxon>Bacillota</taxon>
        <taxon>Clostridia</taxon>
        <taxon>Eubacteriales</taxon>
        <taxon>Oscillospiraceae</taxon>
        <taxon>Flavonifractor</taxon>
    </lineage>
</organism>